<dbReference type="Proteomes" id="UP000324897">
    <property type="component" value="Chromosome 1"/>
</dbReference>
<protein>
    <submittedName>
        <fullName evidence="1">Uncharacterized protein</fullName>
    </submittedName>
</protein>
<name>A0A5J9UXW2_9POAL</name>
<sequence length="98" mass="11142">MAATARSSKTLAEDTPSCYNYSNPIMGQRLGRQHSKYPFTSKSQKTAHIFTFVIQAFSYFSKLPRQSPLYVLTRWRCIPSHLSRISSSSAVAFVFLEN</sequence>
<gene>
    <name evidence="1" type="ORF">EJB05_19630</name>
</gene>
<organism evidence="1 2">
    <name type="scientific">Eragrostis curvula</name>
    <name type="common">weeping love grass</name>
    <dbReference type="NCBI Taxonomy" id="38414"/>
    <lineage>
        <taxon>Eukaryota</taxon>
        <taxon>Viridiplantae</taxon>
        <taxon>Streptophyta</taxon>
        <taxon>Embryophyta</taxon>
        <taxon>Tracheophyta</taxon>
        <taxon>Spermatophyta</taxon>
        <taxon>Magnoliopsida</taxon>
        <taxon>Liliopsida</taxon>
        <taxon>Poales</taxon>
        <taxon>Poaceae</taxon>
        <taxon>PACMAD clade</taxon>
        <taxon>Chloridoideae</taxon>
        <taxon>Eragrostideae</taxon>
        <taxon>Eragrostidinae</taxon>
        <taxon>Eragrostis</taxon>
    </lineage>
</organism>
<proteinExistence type="predicted"/>
<dbReference type="AlphaFoldDB" id="A0A5J9UXW2"/>
<accession>A0A5J9UXW2</accession>
<reference evidence="1 2" key="1">
    <citation type="journal article" date="2019" name="Sci. Rep.">
        <title>A high-quality genome of Eragrostis curvula grass provides insights into Poaceae evolution and supports new strategies to enhance forage quality.</title>
        <authorList>
            <person name="Carballo J."/>
            <person name="Santos B.A.C.M."/>
            <person name="Zappacosta D."/>
            <person name="Garbus I."/>
            <person name="Selva J.P."/>
            <person name="Gallo C.A."/>
            <person name="Diaz A."/>
            <person name="Albertini E."/>
            <person name="Caccamo M."/>
            <person name="Echenique V."/>
        </authorList>
    </citation>
    <scope>NUCLEOTIDE SEQUENCE [LARGE SCALE GENOMIC DNA]</scope>
    <source>
        <strain evidence="2">cv. Victoria</strain>
        <tissue evidence="1">Leaf</tissue>
    </source>
</reference>
<evidence type="ECO:0000313" key="1">
    <source>
        <dbReference type="EMBL" id="TVU28121.1"/>
    </source>
</evidence>
<comment type="caution">
    <text evidence="1">The sequence shown here is derived from an EMBL/GenBank/DDBJ whole genome shotgun (WGS) entry which is preliminary data.</text>
</comment>
<dbReference type="EMBL" id="RWGY01000011">
    <property type="protein sequence ID" value="TVU28121.1"/>
    <property type="molecule type" value="Genomic_DNA"/>
</dbReference>
<dbReference type="Gramene" id="TVU28121">
    <property type="protein sequence ID" value="TVU28121"/>
    <property type="gene ID" value="EJB05_19630"/>
</dbReference>
<keyword evidence="2" id="KW-1185">Reference proteome</keyword>
<evidence type="ECO:0000313" key="2">
    <source>
        <dbReference type="Proteomes" id="UP000324897"/>
    </source>
</evidence>